<evidence type="ECO:0000313" key="2">
    <source>
        <dbReference type="Ensembl" id="ENSBIXP00000004284.1"/>
    </source>
</evidence>
<organism evidence="2 3">
    <name type="scientific">Bos indicus x Bos taurus</name>
    <name type="common">Hybrid cattle</name>
    <dbReference type="NCBI Taxonomy" id="30522"/>
    <lineage>
        <taxon>Eukaryota</taxon>
        <taxon>Metazoa</taxon>
        <taxon>Chordata</taxon>
        <taxon>Craniata</taxon>
        <taxon>Vertebrata</taxon>
        <taxon>Euteleostomi</taxon>
        <taxon>Mammalia</taxon>
        <taxon>Eutheria</taxon>
        <taxon>Laurasiatheria</taxon>
        <taxon>Artiodactyla</taxon>
        <taxon>Ruminantia</taxon>
        <taxon>Pecora</taxon>
        <taxon>Bovidae</taxon>
        <taxon>Bovinae</taxon>
        <taxon>Bos</taxon>
    </lineage>
</organism>
<name>A0A4W2BY84_BOBOX</name>
<proteinExistence type="predicted"/>
<protein>
    <submittedName>
        <fullName evidence="2">Uncharacterized protein</fullName>
    </submittedName>
</protein>
<dbReference type="Ensembl" id="ENSBIXT00000008145.1">
    <property type="protein sequence ID" value="ENSBIXP00000004284.1"/>
    <property type="gene ID" value="ENSBIXG00000010647.1"/>
</dbReference>
<dbReference type="AlphaFoldDB" id="A0A4W2BY84"/>
<evidence type="ECO:0000256" key="1">
    <source>
        <dbReference type="SAM" id="MobiDB-lite"/>
    </source>
</evidence>
<reference evidence="2" key="3">
    <citation type="submission" date="2025-09" db="UniProtKB">
        <authorList>
            <consortium name="Ensembl"/>
        </authorList>
    </citation>
    <scope>IDENTIFICATION</scope>
</reference>
<dbReference type="Proteomes" id="UP000314981">
    <property type="component" value="Chromosome 27"/>
</dbReference>
<reference evidence="2 3" key="1">
    <citation type="submission" date="2018-11" db="EMBL/GenBank/DDBJ databases">
        <title>Haplotype-resolved cattle genomes.</title>
        <authorList>
            <person name="Low W.Y."/>
            <person name="Tearle R."/>
            <person name="Bickhart D.M."/>
            <person name="Rosen B.D."/>
            <person name="Koren S."/>
            <person name="Rhie A."/>
            <person name="Hiendleder S."/>
            <person name="Phillippy A.M."/>
            <person name="Smith T.P.L."/>
            <person name="Williams J.L."/>
        </authorList>
    </citation>
    <scope>NUCLEOTIDE SEQUENCE [LARGE SCALE GENOMIC DNA]</scope>
</reference>
<feature type="region of interest" description="Disordered" evidence="1">
    <location>
        <begin position="51"/>
        <end position="70"/>
    </location>
</feature>
<reference evidence="2" key="2">
    <citation type="submission" date="2025-08" db="UniProtKB">
        <authorList>
            <consortium name="Ensembl"/>
        </authorList>
    </citation>
    <scope>IDENTIFICATION</scope>
</reference>
<sequence length="103" mass="10916">MLLTHASSFAVSVSSLRGLTSSKREDLATRAGILAFFDSCCARHSSLSLLASSLSPSSSDPKRSLSSPSLLSVEARETIEIWTMLGLRSHPVGFGPCGFQADE</sequence>
<evidence type="ECO:0000313" key="3">
    <source>
        <dbReference type="Proteomes" id="UP000314981"/>
    </source>
</evidence>
<accession>A0A4W2BY84</accession>
<keyword evidence="3" id="KW-1185">Reference proteome</keyword>
<dbReference type="OMA" id="TIEIWTM"/>